<name>A0A1X0RHL3_RHIZD</name>
<feature type="region of interest" description="Disordered" evidence="2">
    <location>
        <begin position="1"/>
        <end position="23"/>
    </location>
</feature>
<keyword evidence="3" id="KW-0812">Transmembrane</keyword>
<feature type="transmembrane region" description="Helical" evidence="3">
    <location>
        <begin position="105"/>
        <end position="125"/>
    </location>
</feature>
<dbReference type="GO" id="GO:0005794">
    <property type="term" value="C:Golgi apparatus"/>
    <property type="evidence" value="ECO:0007669"/>
    <property type="project" value="UniProtKB-SubCell"/>
</dbReference>
<dbReference type="Gene3D" id="3.30.1380.20">
    <property type="entry name" value="Trafficking protein particle complex subunit 3"/>
    <property type="match status" value="1"/>
</dbReference>
<dbReference type="GO" id="GO:0048193">
    <property type="term" value="P:Golgi vesicle transport"/>
    <property type="evidence" value="ECO:0007669"/>
    <property type="project" value="InterPro"/>
</dbReference>
<dbReference type="SUPFAM" id="SSF111126">
    <property type="entry name" value="Ligand-binding domain in the NO signalling and Golgi transport"/>
    <property type="match status" value="1"/>
</dbReference>
<dbReference type="InterPro" id="IPR024096">
    <property type="entry name" value="NO_sig/Golgi_transp_ligand-bd"/>
</dbReference>
<dbReference type="VEuPathDB" id="FungiDB:BCV72DRAFT_246846"/>
<dbReference type="GO" id="GO:0030008">
    <property type="term" value="C:TRAPP complex"/>
    <property type="evidence" value="ECO:0007669"/>
    <property type="project" value="InterPro"/>
</dbReference>
<dbReference type="InterPro" id="IPR016721">
    <property type="entry name" value="Bet3"/>
</dbReference>
<gene>
    <name evidence="4" type="ORF">BCV72DRAFT_246846</name>
</gene>
<keyword evidence="3" id="KW-1133">Transmembrane helix</keyword>
<feature type="compositionally biased region" description="Basic and acidic residues" evidence="2">
    <location>
        <begin position="7"/>
        <end position="23"/>
    </location>
</feature>
<comment type="subcellular location">
    <subcellularLocation>
        <location evidence="1">Golgi apparatus</location>
        <location evidence="1">cis-Golgi network</location>
    </subcellularLocation>
</comment>
<evidence type="ECO:0000256" key="1">
    <source>
        <dbReference type="ARBA" id="ARBA00004222"/>
    </source>
</evidence>
<dbReference type="Proteomes" id="UP000242414">
    <property type="component" value="Unassembled WGS sequence"/>
</dbReference>
<feature type="transmembrane region" description="Helical" evidence="3">
    <location>
        <begin position="240"/>
        <end position="259"/>
    </location>
</feature>
<protein>
    <submittedName>
        <fullName evidence="4">Uncharacterized protein</fullName>
    </submittedName>
</protein>
<feature type="transmembrane region" description="Helical" evidence="3">
    <location>
        <begin position="132"/>
        <end position="150"/>
    </location>
</feature>
<dbReference type="NCBIfam" id="NF041646">
    <property type="entry name" value="VC0807_fam"/>
    <property type="match status" value="1"/>
</dbReference>
<organism evidence="4">
    <name type="scientific">Rhizopus microsporus var. microsporus</name>
    <dbReference type="NCBI Taxonomy" id="86635"/>
    <lineage>
        <taxon>Eukaryota</taxon>
        <taxon>Fungi</taxon>
        <taxon>Fungi incertae sedis</taxon>
        <taxon>Mucoromycota</taxon>
        <taxon>Mucoromycotina</taxon>
        <taxon>Mucoromycetes</taxon>
        <taxon>Mucorales</taxon>
        <taxon>Mucorineae</taxon>
        <taxon>Rhizopodaceae</taxon>
        <taxon>Rhizopus</taxon>
    </lineage>
</organism>
<sequence length="379" mass="43688">MRWPFGAKEKEQDTNHNTSRDSRTFLLQKQTNTSTVQIREEEVVEYKYAPKQQDEEQPMDLGTLQDIFSFSFMRGRPILNFILAILWSVGLPVLLYNIFKPHTGQVLAMVIASAPPLAIVIIRMIKDHTFDPLGCVAGISFLISGILSIAQPDEKVSAICESIVPFTLGTACIISVIPIKIGSFELKPLVYQIANQIMPRAEVDEDLKKQDIHRLTNQSGQKKLDYLYTHMAKFRQDMRYMTFTWGFLLILSSIVKIIIVLTSSSLTKAQIYGYILFGLTTFFMMFFTWFYTKIIKGHVLSQVAFWKEKKEQEEMDKKVETAYNAEWVKQYKALGEEVWKTKVDKINAELFTLTYGSMVVQLVKDFEDYAEVNKQLEKM</sequence>
<dbReference type="PANTHER" id="PTHR13048">
    <property type="entry name" value="TRAFFICKING PROTEIN PARTICLE COMPLEX SUBUNIT 3"/>
    <property type="match status" value="1"/>
</dbReference>
<reference evidence="4" key="1">
    <citation type="journal article" date="2016" name="Proc. Natl. Acad. Sci. U.S.A.">
        <title>Lipid metabolic changes in an early divergent fungus govern the establishment of a mutualistic symbiosis with endobacteria.</title>
        <authorList>
            <person name="Lastovetsky O.A."/>
            <person name="Gaspar M.L."/>
            <person name="Mondo S.J."/>
            <person name="LaButti K.M."/>
            <person name="Sandor L."/>
            <person name="Grigoriev I.V."/>
            <person name="Henry S.A."/>
            <person name="Pawlowska T.E."/>
        </authorList>
    </citation>
    <scope>NUCLEOTIDE SEQUENCE [LARGE SCALE GENOMIC DNA]</scope>
    <source>
        <strain evidence="4">ATCC 52814</strain>
    </source>
</reference>
<dbReference type="OrthoDB" id="2328895at2759"/>
<evidence type="ECO:0000256" key="3">
    <source>
        <dbReference type="SAM" id="Phobius"/>
    </source>
</evidence>
<proteinExistence type="predicted"/>
<evidence type="ECO:0000256" key="2">
    <source>
        <dbReference type="SAM" id="MobiDB-lite"/>
    </source>
</evidence>
<feature type="transmembrane region" description="Helical" evidence="3">
    <location>
        <begin position="156"/>
        <end position="177"/>
    </location>
</feature>
<evidence type="ECO:0000313" key="4">
    <source>
        <dbReference type="EMBL" id="ORE11542.1"/>
    </source>
</evidence>
<dbReference type="EMBL" id="KV921856">
    <property type="protein sequence ID" value="ORE11542.1"/>
    <property type="molecule type" value="Genomic_DNA"/>
</dbReference>
<dbReference type="AlphaFoldDB" id="A0A1X0RHL3"/>
<feature type="transmembrane region" description="Helical" evidence="3">
    <location>
        <begin position="78"/>
        <end position="99"/>
    </location>
</feature>
<keyword evidence="3" id="KW-0472">Membrane</keyword>
<accession>A0A1X0RHL3</accession>
<feature type="transmembrane region" description="Helical" evidence="3">
    <location>
        <begin position="271"/>
        <end position="291"/>
    </location>
</feature>